<keyword evidence="9 10" id="KW-0143">Chaperone</keyword>
<reference evidence="12 13" key="1">
    <citation type="submission" date="2014-10" db="EMBL/GenBank/DDBJ databases">
        <title>Whole genome sequence of Francisella endociliophora strain FSC1006, isolated from a laboratory culture of the marine ciliate Euplotes raikovi.</title>
        <authorList>
            <person name="Granberg M."/>
            <person name="Backman S."/>
            <person name="Lundmark E."/>
            <person name="Nilsson E."/>
            <person name="Karlsson E."/>
            <person name="Thelaus J."/>
            <person name="Ohrman C."/>
            <person name="Larkeryd A."/>
            <person name="Stenberg P."/>
        </authorList>
    </citation>
    <scope>NUCLEOTIDE SEQUENCE [LARGE SCALE GENOMIC DNA]</scope>
    <source>
        <strain evidence="12 13">FSC1006</strain>
    </source>
</reference>
<dbReference type="SMART" id="SM00729">
    <property type="entry name" value="Elp3"/>
    <property type="match status" value="1"/>
</dbReference>
<keyword evidence="7 10" id="KW-0408">Iron</keyword>
<dbReference type="HOGENOM" id="CLU_027579_2_1_6"/>
<keyword evidence="4 10" id="KW-0349">Heme</keyword>
<dbReference type="InterPro" id="IPR004559">
    <property type="entry name" value="HemW-like"/>
</dbReference>
<evidence type="ECO:0000259" key="11">
    <source>
        <dbReference type="PROSITE" id="PS51918"/>
    </source>
</evidence>
<evidence type="ECO:0000256" key="9">
    <source>
        <dbReference type="ARBA" id="ARBA00023186"/>
    </source>
</evidence>
<dbReference type="SFLD" id="SFLDF00288">
    <property type="entry name" value="HemN-like__clustered_with_nucl"/>
    <property type="match status" value="1"/>
</dbReference>
<evidence type="ECO:0000256" key="7">
    <source>
        <dbReference type="ARBA" id="ARBA00023004"/>
    </source>
</evidence>
<dbReference type="Pfam" id="PF06969">
    <property type="entry name" value="HemN_C"/>
    <property type="match status" value="1"/>
</dbReference>
<evidence type="ECO:0000256" key="8">
    <source>
        <dbReference type="ARBA" id="ARBA00023014"/>
    </source>
</evidence>
<proteinExistence type="inferred from homology"/>
<dbReference type="PANTHER" id="PTHR13932:SF5">
    <property type="entry name" value="RADICAL S-ADENOSYL METHIONINE DOMAIN-CONTAINING PROTEIN 1, MITOCHONDRIAL"/>
    <property type="match status" value="1"/>
</dbReference>
<evidence type="ECO:0000256" key="6">
    <source>
        <dbReference type="ARBA" id="ARBA00022723"/>
    </source>
</evidence>
<dbReference type="InterPro" id="IPR007197">
    <property type="entry name" value="rSAM"/>
</dbReference>
<dbReference type="GO" id="GO:0005737">
    <property type="term" value="C:cytoplasm"/>
    <property type="evidence" value="ECO:0007669"/>
    <property type="project" value="UniProtKB-SubCell"/>
</dbReference>
<evidence type="ECO:0000256" key="10">
    <source>
        <dbReference type="RuleBase" id="RU364116"/>
    </source>
</evidence>
<dbReference type="InterPro" id="IPR058240">
    <property type="entry name" value="rSAM_sf"/>
</dbReference>
<comment type="cofactor">
    <cofactor evidence="1">
        <name>[4Fe-4S] cluster</name>
        <dbReference type="ChEBI" id="CHEBI:49883"/>
    </cofactor>
</comment>
<dbReference type="Pfam" id="PF04055">
    <property type="entry name" value="Radical_SAM"/>
    <property type="match status" value="1"/>
</dbReference>
<name>A0A097EPG2_9GAMM</name>
<dbReference type="NCBIfam" id="TIGR00539">
    <property type="entry name" value="hemN_rel"/>
    <property type="match status" value="1"/>
</dbReference>
<dbReference type="InterPro" id="IPR034505">
    <property type="entry name" value="Coproporphyrinogen-III_oxidase"/>
</dbReference>
<comment type="subcellular location">
    <subcellularLocation>
        <location evidence="10">Cytoplasm</location>
    </subcellularLocation>
</comment>
<keyword evidence="8 10" id="KW-0411">Iron-sulfur</keyword>
<dbReference type="RefSeq" id="WP_040009256.1">
    <property type="nucleotide sequence ID" value="NZ_CP009574.1"/>
</dbReference>
<evidence type="ECO:0000313" key="13">
    <source>
        <dbReference type="Proteomes" id="UP000029672"/>
    </source>
</evidence>
<feature type="domain" description="Radical SAM core" evidence="11">
    <location>
        <begin position="2"/>
        <end position="236"/>
    </location>
</feature>
<dbReference type="Gene3D" id="3.20.20.70">
    <property type="entry name" value="Aldolase class I"/>
    <property type="match status" value="1"/>
</dbReference>
<protein>
    <recommendedName>
        <fullName evidence="3 10">Heme chaperone HemW</fullName>
    </recommendedName>
</protein>
<dbReference type="InterPro" id="IPR013785">
    <property type="entry name" value="Aldolase_TIM"/>
</dbReference>
<dbReference type="SFLD" id="SFLDS00029">
    <property type="entry name" value="Radical_SAM"/>
    <property type="match status" value="1"/>
</dbReference>
<comment type="function">
    <text evidence="10">Probably acts as a heme chaperone, transferring heme to an unknown acceptor. Binds one molecule of heme per monomer, possibly covalently. Binds 1 [4Fe-4S] cluster. The cluster is coordinated with 3 cysteines and an exchangeable S-adenosyl-L-methionine.</text>
</comment>
<sequence length="380" mass="43654">MFEIDKQISIYIHFPWCVRKCPYCDFNSHAVKDDSYLSTEYYKKLISDFDTHLDDLQNREIISIFIGGGTPSLFKPEYLGKVLEHIKQNANISPNCEITLEMNPGTVERGSISSYADIGINRISLGVQSFQDDKLKILGRIHNCKNVYTTIEEIKNSKISNFNIDIMHGLPNQNLEDGIFDISQAIAMQPTHISWYQLTIEPNTLFAAKPPILPNEETLENIEIAGKKLLQQAGYDQYEISAYAKNNLRSIHNSNYWNFGDYIGIGAGAHSKITNLKTKQIKRVWKHKHPKIYSQADSLIKDSNIVTQDDLIYEFMLNALRLRDGFDLENFEKQTFLSRDIIWNKLQIGIDKGLFEQSNNHIKPTGKGYLFLNDCINIFI</sequence>
<dbReference type="Proteomes" id="UP000029672">
    <property type="component" value="Chromosome"/>
</dbReference>
<dbReference type="InterPro" id="IPR006638">
    <property type="entry name" value="Elp3/MiaA/NifB-like_rSAM"/>
</dbReference>
<keyword evidence="6 10" id="KW-0479">Metal-binding</keyword>
<gene>
    <name evidence="12" type="ORF">LO80_05410</name>
</gene>
<evidence type="ECO:0000256" key="3">
    <source>
        <dbReference type="ARBA" id="ARBA00017228"/>
    </source>
</evidence>
<evidence type="ECO:0000256" key="1">
    <source>
        <dbReference type="ARBA" id="ARBA00001966"/>
    </source>
</evidence>
<dbReference type="PANTHER" id="PTHR13932">
    <property type="entry name" value="COPROPORPHYRINIGEN III OXIDASE"/>
    <property type="match status" value="1"/>
</dbReference>
<evidence type="ECO:0000256" key="5">
    <source>
        <dbReference type="ARBA" id="ARBA00022691"/>
    </source>
</evidence>
<keyword evidence="10" id="KW-0963">Cytoplasm</keyword>
<evidence type="ECO:0000256" key="2">
    <source>
        <dbReference type="ARBA" id="ARBA00006100"/>
    </source>
</evidence>
<dbReference type="AlphaFoldDB" id="A0A097EPG2"/>
<dbReference type="InterPro" id="IPR010723">
    <property type="entry name" value="HemN_C"/>
</dbReference>
<dbReference type="GO" id="GO:0051539">
    <property type="term" value="F:4 iron, 4 sulfur cluster binding"/>
    <property type="evidence" value="ECO:0007669"/>
    <property type="project" value="UniProtKB-UniRule"/>
</dbReference>
<dbReference type="SUPFAM" id="SSF102114">
    <property type="entry name" value="Radical SAM enzymes"/>
    <property type="match status" value="1"/>
</dbReference>
<dbReference type="GO" id="GO:0004109">
    <property type="term" value="F:coproporphyrinogen oxidase activity"/>
    <property type="evidence" value="ECO:0007669"/>
    <property type="project" value="InterPro"/>
</dbReference>
<dbReference type="PROSITE" id="PS51918">
    <property type="entry name" value="RADICAL_SAM"/>
    <property type="match status" value="1"/>
</dbReference>
<dbReference type="GO" id="GO:0006779">
    <property type="term" value="P:porphyrin-containing compound biosynthetic process"/>
    <property type="evidence" value="ECO:0007669"/>
    <property type="project" value="InterPro"/>
</dbReference>
<accession>A0A097EPG2</accession>
<keyword evidence="10" id="KW-0004">4Fe-4S</keyword>
<evidence type="ECO:0000256" key="4">
    <source>
        <dbReference type="ARBA" id="ARBA00022617"/>
    </source>
</evidence>
<organism evidence="12 13">
    <name type="scientific">Candidatus Francisella endociliophora</name>
    <dbReference type="NCBI Taxonomy" id="653937"/>
    <lineage>
        <taxon>Bacteria</taxon>
        <taxon>Pseudomonadati</taxon>
        <taxon>Pseudomonadota</taxon>
        <taxon>Gammaproteobacteria</taxon>
        <taxon>Thiotrichales</taxon>
        <taxon>Francisellaceae</taxon>
        <taxon>Francisella</taxon>
    </lineage>
</organism>
<keyword evidence="5 10" id="KW-0949">S-adenosyl-L-methionine</keyword>
<evidence type="ECO:0000313" key="12">
    <source>
        <dbReference type="EMBL" id="AIT09458.1"/>
    </source>
</evidence>
<dbReference type="CDD" id="cd01335">
    <property type="entry name" value="Radical_SAM"/>
    <property type="match status" value="1"/>
</dbReference>
<dbReference type="KEGG" id="frf:LO80_05410"/>
<dbReference type="GO" id="GO:0046872">
    <property type="term" value="F:metal ion binding"/>
    <property type="evidence" value="ECO:0007669"/>
    <property type="project" value="UniProtKB-UniRule"/>
</dbReference>
<comment type="similarity">
    <text evidence="2">Belongs to the anaerobic coproporphyrinogen-III oxidase family. HemW subfamily.</text>
</comment>
<dbReference type="SFLD" id="SFLDG01065">
    <property type="entry name" value="anaerobic_coproporphyrinogen-I"/>
    <property type="match status" value="1"/>
</dbReference>
<dbReference type="EMBL" id="CP009574">
    <property type="protein sequence ID" value="AIT09458.1"/>
    <property type="molecule type" value="Genomic_DNA"/>
</dbReference>
<dbReference type="OrthoDB" id="9808022at2"/>
<keyword evidence="13" id="KW-1185">Reference proteome</keyword>
<dbReference type="SFLD" id="SFLDF00562">
    <property type="entry name" value="HemN-like__clustered_with_heat"/>
    <property type="match status" value="1"/>
</dbReference>
<dbReference type="eggNOG" id="COG0635">
    <property type="taxonomic scope" value="Bacteria"/>
</dbReference>
<dbReference type="STRING" id="1547445.LO80_05410"/>